<reference evidence="1 2" key="1">
    <citation type="journal article" date="2020" name="Genomics">
        <title>Complete, high-quality genomes from long-read metagenomic sequencing of two wolf lichen thalli reveals enigmatic genome architecture.</title>
        <authorList>
            <person name="McKenzie S.K."/>
            <person name="Walston R.F."/>
            <person name="Allen J.L."/>
        </authorList>
    </citation>
    <scope>NUCLEOTIDE SEQUENCE [LARGE SCALE GENOMIC DNA]</scope>
    <source>
        <strain evidence="1">WasteWater1</strain>
    </source>
</reference>
<accession>A0A8H6CH70</accession>
<gene>
    <name evidence="1" type="ORF">HO133_000142</name>
</gene>
<dbReference type="Proteomes" id="UP000593566">
    <property type="component" value="Unassembled WGS sequence"/>
</dbReference>
<evidence type="ECO:0000313" key="1">
    <source>
        <dbReference type="EMBL" id="KAF6223300.1"/>
    </source>
</evidence>
<name>A0A8H6CH70_9LECA</name>
<organism evidence="1 2">
    <name type="scientific">Letharia lupina</name>
    <dbReference type="NCBI Taxonomy" id="560253"/>
    <lineage>
        <taxon>Eukaryota</taxon>
        <taxon>Fungi</taxon>
        <taxon>Dikarya</taxon>
        <taxon>Ascomycota</taxon>
        <taxon>Pezizomycotina</taxon>
        <taxon>Lecanoromycetes</taxon>
        <taxon>OSLEUM clade</taxon>
        <taxon>Lecanoromycetidae</taxon>
        <taxon>Lecanorales</taxon>
        <taxon>Lecanorineae</taxon>
        <taxon>Parmeliaceae</taxon>
        <taxon>Letharia</taxon>
    </lineage>
</organism>
<dbReference type="AlphaFoldDB" id="A0A8H6CH70"/>
<protein>
    <submittedName>
        <fullName evidence="1">Uncharacterized protein</fullName>
    </submittedName>
</protein>
<proteinExistence type="predicted"/>
<sequence>MRLGTAAAAASLNLLPAPSTLNASHNHPHEYQCTSLPSWTGGRPGSPTYKIDDCDRAIRAFEQDVARNPGRAQWLSLGFPHTVPGYDVGDVPSKPDISGGGTMGVIATWRAVSEYVRLLSEACQVRRSELGWTAYDDSALGIFLWATDSAINQRVPYPDQGAS</sequence>
<evidence type="ECO:0000313" key="2">
    <source>
        <dbReference type="Proteomes" id="UP000593566"/>
    </source>
</evidence>
<keyword evidence="2" id="KW-1185">Reference proteome</keyword>
<dbReference type="RefSeq" id="XP_037152517.1">
    <property type="nucleotide sequence ID" value="XM_037291082.1"/>
</dbReference>
<dbReference type="EMBL" id="JACCJB010000010">
    <property type="protein sequence ID" value="KAF6223300.1"/>
    <property type="molecule type" value="Genomic_DNA"/>
</dbReference>
<comment type="caution">
    <text evidence="1">The sequence shown here is derived from an EMBL/GenBank/DDBJ whole genome shotgun (WGS) entry which is preliminary data.</text>
</comment>
<dbReference type="GeneID" id="59328561"/>